<organism evidence="1 2">
    <name type="scientific">Marinobacterium stanieri</name>
    <dbReference type="NCBI Taxonomy" id="49186"/>
    <lineage>
        <taxon>Bacteria</taxon>
        <taxon>Pseudomonadati</taxon>
        <taxon>Pseudomonadota</taxon>
        <taxon>Gammaproteobacteria</taxon>
        <taxon>Oceanospirillales</taxon>
        <taxon>Oceanospirillaceae</taxon>
        <taxon>Marinobacterium</taxon>
    </lineage>
</organism>
<protein>
    <recommendedName>
        <fullName evidence="3">DUF3080 domain-containing protein</fullName>
    </recommendedName>
</protein>
<dbReference type="STRING" id="49186.SAMN05421647_10285"/>
<reference evidence="1 2" key="1">
    <citation type="submission" date="2017-01" db="EMBL/GenBank/DDBJ databases">
        <authorList>
            <person name="Mah S.A."/>
            <person name="Swanson W.J."/>
            <person name="Moy G.W."/>
            <person name="Vacquier V.D."/>
        </authorList>
    </citation>
    <scope>NUCLEOTIDE SEQUENCE [LARGE SCALE GENOMIC DNA]</scope>
    <source>
        <strain evidence="1 2">DSM 7027</strain>
    </source>
</reference>
<keyword evidence="2" id="KW-1185">Reference proteome</keyword>
<dbReference type="eggNOG" id="ENOG502ZCJH">
    <property type="taxonomic scope" value="Bacteria"/>
</dbReference>
<evidence type="ECO:0000313" key="2">
    <source>
        <dbReference type="Proteomes" id="UP000186895"/>
    </source>
</evidence>
<dbReference type="InterPro" id="IPR021431">
    <property type="entry name" value="DUF3080"/>
</dbReference>
<dbReference type="Pfam" id="PF11279">
    <property type="entry name" value="DUF3080"/>
    <property type="match status" value="1"/>
</dbReference>
<evidence type="ECO:0008006" key="3">
    <source>
        <dbReference type="Google" id="ProtNLM"/>
    </source>
</evidence>
<dbReference type="AlphaFoldDB" id="A0A1N6PWP6"/>
<accession>A0A1N6PWP6</accession>
<proteinExistence type="predicted"/>
<dbReference type="RefSeq" id="WP_076461431.1">
    <property type="nucleotide sequence ID" value="NZ_FTMN01000002.1"/>
</dbReference>
<dbReference type="Proteomes" id="UP000186895">
    <property type="component" value="Unassembled WGS sequence"/>
</dbReference>
<gene>
    <name evidence="1" type="ORF">SAMN05421647_10285</name>
</gene>
<dbReference type="EMBL" id="FTMN01000002">
    <property type="protein sequence ID" value="SIQ08753.1"/>
    <property type="molecule type" value="Genomic_DNA"/>
</dbReference>
<evidence type="ECO:0000313" key="1">
    <source>
        <dbReference type="EMBL" id="SIQ08753.1"/>
    </source>
</evidence>
<name>A0A1N6PWP6_9GAMM</name>
<dbReference type="PROSITE" id="PS51257">
    <property type="entry name" value="PROKAR_LIPOPROTEIN"/>
    <property type="match status" value="1"/>
</dbReference>
<sequence length="351" mass="40251">MRYIVLLCLLTTLSGCSQDPVTERLHDYASRVGNAIEFDVELSLVDNLPQYPAKRDRIQPVDDIREGLLDVLDLRRCGLLTLIGERNSSLGKLAGHSQRLIYEMRFLPPLRQCIQTLSNQQTPLDESDQQLLQRLTQIEAIKRQNLPGIVANAVFATEEIEQQFSLNATAADQATLEAYTHVEPALQRLAHLADLSQRSDWPVPDNIDQLEDSYAQLYRTPFGASWLKSLSYLTQTLDQTADALEQRLEQRPLCFNRKPTPQAQIMRNVFERYYAGQLQPWMSAVHRNGQRWRSHWQTLAETLPLTPQLQDYFSATLLGDTSLWQDYISARDRHTKSWQRMLGHCGMMPSA</sequence>